<dbReference type="EMBL" id="LCZJ02000019">
    <property type="protein sequence ID" value="KTD86751.1"/>
    <property type="molecule type" value="Genomic_DNA"/>
</dbReference>
<protein>
    <submittedName>
        <fullName evidence="1">Uncharacterized protein</fullName>
    </submittedName>
</protein>
<keyword evidence="2" id="KW-1185">Reference proteome</keyword>
<dbReference type="SUPFAM" id="SSF53474">
    <property type="entry name" value="alpha/beta-Hydrolases"/>
    <property type="match status" value="1"/>
</dbReference>
<proteinExistence type="predicted"/>
<comment type="caution">
    <text evidence="1">The sequence shown here is derived from an EMBL/GenBank/DDBJ whole genome shotgun (WGS) entry which is preliminary data.</text>
</comment>
<dbReference type="Proteomes" id="UP000054709">
    <property type="component" value="Unassembled WGS sequence"/>
</dbReference>
<dbReference type="RefSeq" id="WP_060623639.1">
    <property type="nucleotide sequence ID" value="NZ_LCZJ02000019.1"/>
</dbReference>
<dbReference type="InterPro" id="IPR029058">
    <property type="entry name" value="AB_hydrolase_fold"/>
</dbReference>
<gene>
    <name evidence="1" type="ORF">UQ64_15010</name>
</gene>
<dbReference type="OrthoDB" id="2502494at2"/>
<organism evidence="1 2">
    <name type="scientific">Paenibacillus etheri</name>
    <dbReference type="NCBI Taxonomy" id="1306852"/>
    <lineage>
        <taxon>Bacteria</taxon>
        <taxon>Bacillati</taxon>
        <taxon>Bacillota</taxon>
        <taxon>Bacilli</taxon>
        <taxon>Bacillales</taxon>
        <taxon>Paenibacillaceae</taxon>
        <taxon>Paenibacillus</taxon>
    </lineage>
</organism>
<accession>A0A0W1AZS6</accession>
<sequence>MSKSLCFVPGKYVPLSRFIRSGGSDPISVPVSRAVADYLKLHNAELRLACLRSGEVTYQKAAWSTLREDTVEAENAEGSQNLEEGVFTLVSPLLTNMFPVVSHWDHSAAEGKGGFSYGGTDGIGTLRMDEAGEKVVAEHVRLYNNDPDSPYVYNTEDYQLFGSNEGDKALKTPQFEHYIGDCYSLYAVDDLVASSLSDRMLKTFGYPVVFRNESTGGGASLNDAPVFQLISGSLLVTENRQHSLASYILPPYWSAENVKGYPLLFNGYYDANENTFSTVGPSFLEIIGKTLASTGKGVVGILWNGGGYIGSRSLQGSIYAGIAAAIARGQDSYGGDAEQVVAVGGSRGGLTALLAGGNPLRLPYRVRYTLCYAPPLILNGLTREFAEGACPLIWHVAEVDTGYRDIWKKDWRHPQTGRSGIETLLQTLTGVSDSESLRETTGLESDFFLDGLKASGTKLLINHGTHDAFTLSRFSFAFAALVRSRGIPLRHEIGYRFGHNNCTDLYEQATLCLKALLQEQELEFTGTVHYRRRSPAAGEWEQTERFVPIHQPVFLEAPKFVAIDTPVAWTLYGEPGMEYRLELGSLDQQAWEQKQQVVRNECVTLALGVLPDKQHRLELCSWQDGVSILADGQHAGYYLYELSYRLRGEQDWNVVSPSRVPQPDVEPQAVLRILEEQPNPASEAFRAEAAVLCISSGLSEA</sequence>
<dbReference type="Gene3D" id="3.40.50.1820">
    <property type="entry name" value="alpha/beta hydrolase"/>
    <property type="match status" value="1"/>
</dbReference>
<name>A0A0W1AZS6_9BACL</name>
<reference evidence="1 2" key="1">
    <citation type="journal article" date="2015" name="Int. Biodeterior. Biodegradation">
        <title>Physiological and genetic screening methods for the isolation of methyl tert-butyl ether-degrading bacteria for bioremediation purposes.</title>
        <authorList>
            <person name="Guisado I.M."/>
            <person name="Purswani J."/>
            <person name="Gonzalez Lopez J."/>
            <person name="Pozo C."/>
        </authorList>
    </citation>
    <scope>NUCLEOTIDE SEQUENCE [LARGE SCALE GENOMIC DNA]</scope>
    <source>
        <strain evidence="1 2">SH7</strain>
    </source>
</reference>
<evidence type="ECO:0000313" key="1">
    <source>
        <dbReference type="EMBL" id="KTD86751.1"/>
    </source>
</evidence>
<dbReference type="AlphaFoldDB" id="A0A0W1AZS6"/>
<evidence type="ECO:0000313" key="2">
    <source>
        <dbReference type="Proteomes" id="UP000054709"/>
    </source>
</evidence>